<name>A0A2U2CE77_9RHOB</name>
<evidence type="ECO:0000313" key="2">
    <source>
        <dbReference type="Proteomes" id="UP000244940"/>
    </source>
</evidence>
<dbReference type="InterPro" id="IPR029060">
    <property type="entry name" value="PIN-like_dom_sf"/>
</dbReference>
<dbReference type="Proteomes" id="UP000244940">
    <property type="component" value="Unassembled WGS sequence"/>
</dbReference>
<proteinExistence type="predicted"/>
<dbReference type="NCBIfam" id="NF046100">
    <property type="entry name" value="RSP_2648_fam_PIN"/>
    <property type="match status" value="1"/>
</dbReference>
<dbReference type="SUPFAM" id="SSF88723">
    <property type="entry name" value="PIN domain-like"/>
    <property type="match status" value="1"/>
</dbReference>
<gene>
    <name evidence="1" type="ORF">C4N9_05790</name>
</gene>
<dbReference type="EMBL" id="QEYD01000003">
    <property type="protein sequence ID" value="PWE30208.1"/>
    <property type="molecule type" value="Genomic_DNA"/>
</dbReference>
<evidence type="ECO:0000313" key="1">
    <source>
        <dbReference type="EMBL" id="PWE30208.1"/>
    </source>
</evidence>
<sequence length="175" mass="18987">MALTLKVFLDTCVLYPPILRSFLLSAAQAGLYAPLWSEGVESEWLHLARRKGEDSVPATLDRLRLTWPGALTPPGDAALVDLPDMTDRHILAAAQAGGADLLLTLNLRDFPRRALAPLGLSAVSPDDFAMQLWLGDADAIERIVAGVWPGLEGRALRNAMKRATLPRLGRALETE</sequence>
<dbReference type="AlphaFoldDB" id="A0A2U2CE77"/>
<protein>
    <submittedName>
        <fullName evidence="1">PIN domain-containing protein</fullName>
    </submittedName>
</protein>
<dbReference type="OrthoDB" id="211933at2"/>
<accession>A0A2U2CE77</accession>
<comment type="caution">
    <text evidence="1">The sequence shown here is derived from an EMBL/GenBank/DDBJ whole genome shotgun (WGS) entry which is preliminary data.</text>
</comment>
<organism evidence="1 2">
    <name type="scientific">Pararhodobacter marinus</name>
    <dbReference type="NCBI Taxonomy" id="2184063"/>
    <lineage>
        <taxon>Bacteria</taxon>
        <taxon>Pseudomonadati</taxon>
        <taxon>Pseudomonadota</taxon>
        <taxon>Alphaproteobacteria</taxon>
        <taxon>Rhodobacterales</taxon>
        <taxon>Paracoccaceae</taxon>
        <taxon>Pararhodobacter</taxon>
    </lineage>
</organism>
<keyword evidence="2" id="KW-1185">Reference proteome</keyword>
<reference evidence="1 2" key="1">
    <citation type="submission" date="2018-05" db="EMBL/GenBank/DDBJ databases">
        <title>Pararhodobacter marina sp. nov., isolated from deep-sea water of the Indian Ocean.</title>
        <authorList>
            <person name="Lai Q.Sr."/>
            <person name="Liu X."/>
            <person name="Shao Z."/>
        </authorList>
    </citation>
    <scope>NUCLEOTIDE SEQUENCE [LARGE SCALE GENOMIC DNA]</scope>
    <source>
        <strain evidence="1 2">CIC4N-9</strain>
    </source>
</reference>